<reference evidence="1" key="1">
    <citation type="submission" date="2016-10" db="EMBL/GenBank/DDBJ databases">
        <title>Sequence of Gallionella enrichment culture.</title>
        <authorList>
            <person name="Poehlein A."/>
            <person name="Muehling M."/>
            <person name="Daniel R."/>
        </authorList>
    </citation>
    <scope>NUCLEOTIDE SEQUENCE</scope>
</reference>
<comment type="caution">
    <text evidence="1">The sequence shown here is derived from an EMBL/GenBank/DDBJ whole genome shotgun (WGS) entry which is preliminary data.</text>
</comment>
<accession>A0A1J5P6L4</accession>
<protein>
    <submittedName>
        <fullName evidence="1">Uncharacterized protein</fullName>
    </submittedName>
</protein>
<dbReference type="AlphaFoldDB" id="A0A1J5P6L4"/>
<gene>
    <name evidence="1" type="ORF">GALL_512150</name>
</gene>
<evidence type="ECO:0000313" key="1">
    <source>
        <dbReference type="EMBL" id="OIQ67209.1"/>
    </source>
</evidence>
<name>A0A1J5P6L4_9ZZZZ</name>
<proteinExistence type="predicted"/>
<organism evidence="1">
    <name type="scientific">mine drainage metagenome</name>
    <dbReference type="NCBI Taxonomy" id="410659"/>
    <lineage>
        <taxon>unclassified sequences</taxon>
        <taxon>metagenomes</taxon>
        <taxon>ecological metagenomes</taxon>
    </lineage>
</organism>
<sequence length="245" mass="27973">MVLFNYITNKVTHYELSPGTNDNIVQGNYFNPLVGYPLYSIFNYPSAKLDNLGNPRGYLNGQVSEDYTSILNSTNPSNLAYNGSATPLYFGSIINNFSYRQFSLSVGIGYKLDYYFRRTSLNYTSLFGGNFNQADFTKRWQNPGDENHTYVPSMIYPADPTRDEFYTYSNSLVDRADNIRLQDLKFSYSLNRQSIRNLPFKTLQFYVYANNLAILWRANHEGLDPDSPYASPATKSVSFGLNASF</sequence>
<dbReference type="EMBL" id="MLJW01006076">
    <property type="protein sequence ID" value="OIQ67209.1"/>
    <property type="molecule type" value="Genomic_DNA"/>
</dbReference>